<name>A0AA85AF91_9TREM</name>
<feature type="compositionally biased region" description="Basic residues" evidence="6">
    <location>
        <begin position="2684"/>
        <end position="2700"/>
    </location>
</feature>
<comment type="subcellular location">
    <subcellularLocation>
        <location evidence="1">Cell projection</location>
        <location evidence="1">Cilium</location>
    </subcellularLocation>
    <subcellularLocation>
        <location evidence="2">Cytoplasm</location>
    </subcellularLocation>
</comment>
<dbReference type="InterPro" id="IPR033305">
    <property type="entry name" value="Hydin-like"/>
</dbReference>
<dbReference type="Gene3D" id="2.60.40.10">
    <property type="entry name" value="Immunoglobulins"/>
    <property type="match status" value="19"/>
</dbReference>
<dbReference type="InterPro" id="IPR056305">
    <property type="entry name" value="Ig_CFAP65_10th"/>
</dbReference>
<feature type="region of interest" description="Disordered" evidence="6">
    <location>
        <begin position="1798"/>
        <end position="1829"/>
    </location>
</feature>
<evidence type="ECO:0000256" key="6">
    <source>
        <dbReference type="SAM" id="MobiDB-lite"/>
    </source>
</evidence>
<feature type="region of interest" description="Disordered" evidence="6">
    <location>
        <begin position="2004"/>
        <end position="2026"/>
    </location>
</feature>
<dbReference type="Pfam" id="PF22544">
    <property type="entry name" value="HYDIN_VesB_CFA65-like_Ig"/>
    <property type="match status" value="1"/>
</dbReference>
<feature type="compositionally biased region" description="Polar residues" evidence="6">
    <location>
        <begin position="3847"/>
        <end position="3856"/>
    </location>
</feature>
<organism evidence="9 10">
    <name type="scientific">Schistosoma margrebowiei</name>
    <dbReference type="NCBI Taxonomy" id="48269"/>
    <lineage>
        <taxon>Eukaryota</taxon>
        <taxon>Metazoa</taxon>
        <taxon>Spiralia</taxon>
        <taxon>Lophotrochozoa</taxon>
        <taxon>Platyhelminthes</taxon>
        <taxon>Trematoda</taxon>
        <taxon>Digenea</taxon>
        <taxon>Strigeidida</taxon>
        <taxon>Schistosomatoidea</taxon>
        <taxon>Schistosomatidae</taxon>
        <taxon>Schistosoma</taxon>
    </lineage>
</organism>
<dbReference type="WBParaSite" id="SMRG1_79370.2">
    <property type="protein sequence ID" value="SMRG1_79370.2"/>
    <property type="gene ID" value="SMRG1_79370"/>
</dbReference>
<evidence type="ECO:0000256" key="4">
    <source>
        <dbReference type="ARBA" id="ARBA00023069"/>
    </source>
</evidence>
<evidence type="ECO:0000313" key="10">
    <source>
        <dbReference type="WBParaSite" id="SMRG1_79370.2"/>
    </source>
</evidence>
<feature type="compositionally biased region" description="Low complexity" evidence="6">
    <location>
        <begin position="3490"/>
        <end position="3508"/>
    </location>
</feature>
<feature type="compositionally biased region" description="Low complexity" evidence="6">
    <location>
        <begin position="1798"/>
        <end position="1822"/>
    </location>
</feature>
<evidence type="ECO:0000256" key="2">
    <source>
        <dbReference type="ARBA" id="ARBA00004496"/>
    </source>
</evidence>
<reference evidence="10" key="1">
    <citation type="submission" date="2023-11" db="UniProtKB">
        <authorList>
            <consortium name="WormBaseParasite"/>
        </authorList>
    </citation>
    <scope>IDENTIFICATION</scope>
</reference>
<feature type="region of interest" description="Disordered" evidence="6">
    <location>
        <begin position="3841"/>
        <end position="3864"/>
    </location>
</feature>
<dbReference type="PANTHER" id="PTHR23053:SF0">
    <property type="entry name" value="HYDROCEPHALUS-INDUCING PROTEIN HOMOLOG"/>
    <property type="match status" value="1"/>
</dbReference>
<sequence>MILVNQFIYIYLTILQGERLQINLHGHGRESLVYLRDNKVSVNGTFIGLHSQTKAFIVNDSSDVISFKWSPFENREEESFVNDLLVGTLNNACDFKSLLKQKLITWVRKFSSQQIPYPTNIQTIESSPFNIEPIEGRIQPYTTYEFIVHFNPEKANLYEDIFYCDVEGVQKRLILSIYGEGLGPKIKFSYKYLNMGKIFIGSKHKYELVISNTGLIETMFSIHCKNNTQGDENNQNITKFGKYFHLIPDEGLICPGGYQVIQIEFNCNDLLGEFNEIFQFAFDGSSNFEEITFSGTVVGPTFHFDVPSVEFDQVSYGFSKEKIITLHNTSFIPMDFILRITDDDDDDDDDNDDMDGDNKNKQDEQLNVISNHHSNLHKSFDNASFQITPNYGNLLPMSSINISIRFSPKYLGLKKYKLIVDVINVGKKAHWLPISTEAIRPDVIVTPELINLKRCFINYPYTIEITLTNQSIEPASYQFVEQLSTVKEVKTIKLQTITNQENDSSEESKLQYSINNPEGFINGLNSVKLSITFKAKVLGSITSELCFKICGINENPLKIPVKCMGEGPVLHVDQTKLEWGTIPVLQPVVKILRISNESCIDANYNAKLVRNDTVYKAEPYSGTIPGYSHIDLNIIANLDDIILFKDQLIVQVENTSKPLKIELSATGQGGTIVTQPSMGSVLNFGSQFSVNPMRKYFKVINKGRRSQQIIWSIDGQSPRKSIHMDGQLSDKSESRWSITPHRFDLNPGASTEICLEVQCDSVKTIHEKILCHSIIGRSAKYLIKTVDVTVDFIKPVIELSTSELFYRIEKAPSDELSIQFNHFTMTNKVDLLLTCLLEVCSPFNLFIDETYLSTMTFQLKPFESKEITVSFNPKYKDDLISRRADELLFIKYAEHPQTDAVRLIGEVHFPNVQFSSNLIDFGCILNHTEMTEHLSMKNISPLPVKFRWSLLIGDRPNIIFKRQARFIEDQILMNNQKLLSNSDIIDHKHIENTIQDSCQVTNDIKDEIKINESYNELNQTISNQSINEYILDNNVNLNLSTTENSILRNLIDEDEDIIPLGIEELFDIVPLYGEINPGETINLNCTFYGHSNIEASVLALCKIDHGPKYYIELKGSASNIDYQIDHIDYIDLGYHRLNQSINYKFNIINIGKVNFNYKISFPKHLIYQNFIEQTTLFHMTDYGQYQIIPYYGQIINNQSQSIQIIYQPLKPGYFEQELNIQIGYFLPKCIKIYGIIDFNYLNINLPRLCMIQIKNDQQQSFNHDQLLINKEISSSIYQITMFKLIHQLYIDIIDFIDLLEKQQQQQHQNRSIVCLCDTIFSNRSNFILNSIHNHNQYDQIFMHNINCPITKAIKHILTNQYCRMNNIPEKIFHLIPDIYLQLNAEYEYICNLLNNKTNNQYHNDNQLKVVTETEEQLKLCLVKNLCLPSYLLDFGIVIIGSIIKQNISIINTSYEPISFRFDTTSLSKAKQFGFNTNITKIYHLPGYPDCEQLDMEITFDTKQINQLINDNFIQTELIIKILNGPSISILLRANIVKPTLTSHINTVDFGEVQRGEARIITVQLHNPSPVSINWYRLIPELQTTKNTTDSVYPVRVHYKSYQSLLKEKQIRIFEVIPSRGILKPNEKMNIQIRFIPLEEKKYESKILLSIENTDTILKIHCQGKGLEPQLIFDRVMLQFQPILPYSLIGSEEIVTITNPCDYPIEFYSLELDKQVVQEDEILRSIDGYDEYGRLLLPSRKPGDLLPSEVIAYYEEQNKIANSKLSDELEETIPLENSDEKNVKELKFIGVSSSSTSLKEVKKSSTTTSNTTPTNNTTSTSTSERNKSDHRNVLSELILDEIKHEGSKISNFNNFSNGKQTLDVTPVSLAISRHLGMDLSNESYKSGKFGIVILVNGALESIRRDIVKDLASKYQAIVINLNQIIIEALLTSTTDAACQARQICLNVGLEIIQAKLYTKQKELQENELEQCQLQQLADLEVKLDSPVELSDDAQKDEVDLSTASISGEQSKVTTGQQHKTSVNRQGQVPHKMTGYRGALNVPRKLNDTSSTIPEYNTTCKSRRITYSMFDDIIKSFIDKSTLNLLNNEQLYTTILPDDIILHLIHEYFNHHSNNNNNNINKGIIIDGIESDFTKNSIATIELLLKYFKNNYKYIYTISIKFNYEQYKQYYNEKQIKLNEIKNLINKQYHEKLIDLTDYEYDELNENERQIIDHLQYELRHEKHQIELEKKRIQEEQLREEQEAEMKRLEMERNMKKRGKRQDEKITKPITSNQISVKDNRALSGRMSSKPVKDVNNNLGKLDVVDKSPLTVLEETRRTSRSHEKHRRSVTSFKDEALAEEEVVSCMTEEEHLLYQTLKSFEGDFRSLCELLSTWNRVTLQQQVSLLESHEESPTSTIVNLPISKRARQSGLNFPSNTVSTNLNKTKHSIGKFDPSNIQVINENITALLPPIYCDVNIMNENQPNNNNNNLVEMKNEKDSTDNGVQIIGIPHLVVEFPFKKDTNIIEAIKQEINLMLTDPDLIHVESIVGTKIKDNLLMTNSSGQQQQQQNTISTELCQLLSYHLPELNEIINYLGIGSDGPPIPEPNNFSVIYYPINNDTTNTLRNRKQIKQSRIIKLNEQKSIHINLKYYEFLHSGQGDPIMNTVPIGSLLQLTDSIGDEELEGRIETNESSNKQKVGDSSRKTGGRSIKKERKSPRQKHQTLDQGETTSRKPKVSIGGANFGNGAARRTSVISIHSEQTSLNDEISSIESNQLLIGQPLNHFRWIVPAKGQVRLRIRFRCDQVGQFDQIFNFELLNSRRIYQLYCRGICALPTISREPRLIYAKRKRTCNQGEIIHGTYLMSTSCFEFGPLLIEKSKERIQENCYPENITYINLVNTSQMDSDIKLYFLNDPDEECYSVEPKELNLKPNQSNSVRICAFPKLNKHYDDALVCLIKDNPEPILFKLACDGVLPELELDKKVFNFEKVLLQRKEVRSIILKNRTLLPAQWKLSGIEALGDEFSVSQDAGIVEPQSESIVYAYFRAMKSVKPNQKRSLRLEVYDIENIAGLIQVETIQVIAEAYDVALDITFPKGSDGGIDFGLIKVGEEVKHAITLKNKGPYEIVTNFIFTKNDKFKTDFSSIFTMSPQRINLSPTDKLTQVNLTCLTQSELILKEAEILKCQIIEPNIKGTPQLIASIPIKLSVKAEFSKFTISPAHDINFGSLILNNHKTRQLIIENNGDYEFRYSIIPVSKMLELLATREALLNKESTGTVKHKIYHRKTKRLDPTMLSSSQSRLQQGFFTLSPASGIVPPGNAQIITVDCLAASLGQCLEELTIEISDRDMKLYPHGIPYHLKAEGDLPLIETNDPSIIFEEHHVCKNLSVLDLPDLSDTISSGSIFGIEENRFVYRNVLVGSRVVARFRIANRSNVPADVSFEVCAVGTVSPNQPNGRSSSRSSQSTSCDSFEVIPDKAQIEPHSSSYANVTFCPTSMQLYTATFNVYVDNKLSPSTTVTSGRGSTSSSTKRSSNPPVLTFELYGEGNLPQISVLQPKLRNRAGQTMCVFKRIQVGKISSQTLSLQNNGLLNSRLNIDLIDPEGVFSLKPQSNNGSLLFYNPPDMSADCTSESTGNDELSIAKQSYLIGLLLKPKHQFNLTISYKPNKRNIKNYGQIQLIVVNNEYEDTLIELIGESLNDEVCIENVPQLDNDKYLCIQNALKRIVSVSKLILDDMDCDPNQDEIQTTSALQHNHLDFGDCGPNETITRTITITHCGKVKETEPTSFRFSWPTNNPILQFRPSEGHLHVNQSRRIEVTFKPSGSPITLKSQCIKCNLHRIVVPIPEGCTKAIDWDDTKQVIRWVDVPGDKTNGPDSSNRSIPTTTTTTTGTVNSLKPTNHIQTIISSDNLQERNIHMNCNYGSLNEIICRKQKLIEMEPEPHYEEVFDQSDPKPIELFISAIADFVQFRCDPNRIDFKETNIFEKRIYRFELFNQGLITLHFKWSIHMISSMPENESNKNINTNECRSTDENQNEHWDKSLIPFKVYPIEGCILPGRSQFIEVTFSPLLLGEFEAQLTSKIDNLAQQSSNTNRNRPILTAPIITITGKSEHSILHFDLCDSDYISSGRRNPELPGPNGIPFGESLDPLTRVIEFNTIGLGLKSTRYFSIVNTTREDFEFMIKNEDSINVKQPQSVKCIEEKGIILAGKKVNIGFEYISYQLGLIESFWRFVVNKYEYSVPLLIVGNTREPNILFDQSHINFNAVLVGHQVSKTVFLINQEVSTSISSTTFNDICMNNEEQSSNTFEFEFLKSSLHSAGKQDSIIVEPMSGYISPGTKLPIQITFQANGERETNINLQCLIKHRDLPLTLNVKAQGYTIHSSLWIDCTQPNNNKTCTTTNELIEITPLWSPCIGIDLINLINKSINRIQNDQNLINKLSELNFGKFYPGECITRKLIIYNNGKYKFDFLCQFMSLKDNTSNNQNNVQKYNKEEQQLIDQLINGYIMDDINQSSSLIINPNSGSLLPNEKLTCTITLQLPKQLNVLNINHLKLYNLLGICFIIRNGPIYGIKLLGTIKKQMIQFSETSINFGSQFIMQSGLKPSIRYLYITNNDKKQELSIECITKSTKIFSYNFISTILSKKKQQESNFESNSNSLCLPIYFYPYDNQYYKETIIFEINGCSQYTIDLLGKGCELFIEPKVYPLFIMNKTKKGLTKITQFNDEDEFINNKKCINLGYLKTGQISRRFISLINQSSAPICLHQIHLNQPQYNNNNNNNENKSNAIHIQFCKSISINKQFNDFGPIKEIITPIIIPSNGGEIMIMLSLTSNYRLPKFNEEVLCEISRVDQNHNNNNIIQSCKNQINTTITTNSNHRNKEEMISNVQENTNMFLPIFSIYGAVNTYDINFNTESINFGSIVRGSQLSRRLVLMNTGDYNTKFEWDKSTFTSDLTIEPMNGSVGPGLEVTFILTLKPSKLTREIRIDNVTCQIQGIGSKLITVSGACVPPTIIKEIQQFSTIVRQQDVKNLQIVNRTNANWQIKPIIDGEQWDGPKIIDIPPQQIGIYELTYKPLTMTLDGAKHKGTIFFPLPDGTGLLYNLCGTSDAPKSMMRINREIECKKLHTEIVQIPNWLNISQRFRVSKEILRPDKLDPSTTIQGLNYLDVPADSSKEYKLSIFTYREGFTLIKVTFTNEKTGEYQYFEVNFKSIRNKSLDVIKMKTPIRKPITHTLILENPLSIPVNFQMSTNISEVQCPNQLQIPANCEGKVTLEYLPIKIGQNNGKFEANCNELGSFIYELNLQAIPASFESTIHFRTTIGQRHCQIVKFTNLSKNKNEFITNVDNSDYHCEKQIIVAPGVEASLEVVYEPTSVGNSQATLTITNAQAGEYSFLLKGTALLPQPQGPIIIKAGETKHIIFRNVFPTPILYSFQVDNTLFNLPKQSEVIRPGKEFRIPVGLDGNITKSPVTGKLVVTAVRAQSSARTIRKGPSNVINDTTSLSSSSSSSSPQQQQSSFIDSTITEKGEGFQWVYYLRGVTG</sequence>
<evidence type="ECO:0008006" key="11">
    <source>
        <dbReference type="Google" id="ProtNLM"/>
    </source>
</evidence>
<keyword evidence="3" id="KW-0963">Cytoplasm</keyword>
<evidence type="ECO:0000256" key="3">
    <source>
        <dbReference type="ARBA" id="ARBA00022490"/>
    </source>
</evidence>
<keyword evidence="4" id="KW-0969">Cilium</keyword>
<feature type="region of interest" description="Disordered" evidence="6">
    <location>
        <begin position="2664"/>
        <end position="2723"/>
    </location>
</feature>
<dbReference type="InterPro" id="IPR013783">
    <property type="entry name" value="Ig-like_fold"/>
</dbReference>
<dbReference type="InterPro" id="IPR053879">
    <property type="entry name" value="HYDIN_VesB_CFA65-like_Ig"/>
</dbReference>
<feature type="region of interest" description="Disordered" evidence="6">
    <location>
        <begin position="2252"/>
        <end position="2293"/>
    </location>
</feature>
<evidence type="ECO:0000256" key="1">
    <source>
        <dbReference type="ARBA" id="ARBA00004138"/>
    </source>
</evidence>
<dbReference type="GO" id="GO:0003341">
    <property type="term" value="P:cilium movement"/>
    <property type="evidence" value="ECO:0007669"/>
    <property type="project" value="TreeGrafter"/>
</dbReference>
<feature type="region of interest" description="Disordered" evidence="6">
    <location>
        <begin position="5458"/>
        <end position="5487"/>
    </location>
</feature>
<evidence type="ECO:0000256" key="5">
    <source>
        <dbReference type="ARBA" id="ARBA00023273"/>
    </source>
</evidence>
<feature type="compositionally biased region" description="Polar residues" evidence="6">
    <location>
        <begin position="2004"/>
        <end position="2025"/>
    </location>
</feature>
<feature type="region of interest" description="Disordered" evidence="6">
    <location>
        <begin position="3490"/>
        <end position="3511"/>
    </location>
</feature>
<dbReference type="GO" id="GO:1904158">
    <property type="term" value="P:axonemal central apparatus assembly"/>
    <property type="evidence" value="ECO:0007669"/>
    <property type="project" value="TreeGrafter"/>
</dbReference>
<evidence type="ECO:0000259" key="7">
    <source>
        <dbReference type="Pfam" id="PF22544"/>
    </source>
</evidence>
<keyword evidence="5" id="KW-0966">Cell projection</keyword>
<accession>A0AA85AF91</accession>
<evidence type="ECO:0000313" key="9">
    <source>
        <dbReference type="Proteomes" id="UP000050790"/>
    </source>
</evidence>
<feature type="compositionally biased region" description="Low complexity" evidence="6">
    <location>
        <begin position="5468"/>
        <end position="5484"/>
    </location>
</feature>
<evidence type="ECO:0000259" key="8">
    <source>
        <dbReference type="Pfam" id="PF24291"/>
    </source>
</evidence>
<dbReference type="GO" id="GO:0005930">
    <property type="term" value="C:axoneme"/>
    <property type="evidence" value="ECO:0007669"/>
    <property type="project" value="TreeGrafter"/>
</dbReference>
<dbReference type="Pfam" id="PF24291">
    <property type="entry name" value="Ig_CFAP65"/>
    <property type="match status" value="1"/>
</dbReference>
<feature type="domain" description="HYDIN/VesB/CFA65-like Ig-like" evidence="7">
    <location>
        <begin position="184"/>
        <end position="295"/>
    </location>
</feature>
<dbReference type="PANTHER" id="PTHR23053">
    <property type="entry name" value="DLEC1 DELETED IN LUNG AND ESOPHAGEAL CANCER 1"/>
    <property type="match status" value="1"/>
</dbReference>
<protein>
    <recommendedName>
        <fullName evidence="11">Hydin adenylate kinase-like domain-containing protein</fullName>
    </recommendedName>
</protein>
<feature type="domain" description="CFAP65 tenth Ig-like" evidence="8">
    <location>
        <begin position="1579"/>
        <end position="1669"/>
    </location>
</feature>
<dbReference type="Proteomes" id="UP000050790">
    <property type="component" value="Unassembled WGS sequence"/>
</dbReference>
<proteinExistence type="predicted"/>